<sequence length="161" mass="18262">MKKYILGIFLIFFLSGCSFLPQNLSFYKPSYSKSPTEERLRAVSKEWQRTPYVLGGTSKRGADCSGFTQSVMREFGVSLPRTTKTQMNSGRKVSKSKLQAGDLVFFKTGRGPNGMHVGIYLGRNEFMHLSTKGGSKVASFNNSYWKPRYMGARRYNIALRR</sequence>
<evidence type="ECO:0000256" key="5">
    <source>
        <dbReference type="ARBA" id="ARBA00022801"/>
    </source>
</evidence>
<name>A0AAX2UJQ9_9BACT</name>
<dbReference type="InterPro" id="IPR038765">
    <property type="entry name" value="Papain-like_cys_pep_sf"/>
</dbReference>
<evidence type="ECO:0000259" key="7">
    <source>
        <dbReference type="PROSITE" id="PS51935"/>
    </source>
</evidence>
<evidence type="ECO:0000256" key="3">
    <source>
        <dbReference type="ARBA" id="ARBA00022670"/>
    </source>
</evidence>
<dbReference type="Proteomes" id="UP000321317">
    <property type="component" value="Unassembled WGS sequence"/>
</dbReference>
<dbReference type="InterPro" id="IPR000064">
    <property type="entry name" value="NLP_P60_dom"/>
</dbReference>
<evidence type="ECO:0000313" key="9">
    <source>
        <dbReference type="EMBL" id="TXK60889.1"/>
    </source>
</evidence>
<dbReference type="InterPro" id="IPR052062">
    <property type="entry name" value="Murein_DD/LD_carboxypeptidase"/>
</dbReference>
<evidence type="ECO:0000256" key="2">
    <source>
        <dbReference type="ARBA" id="ARBA00017922"/>
    </source>
</evidence>
<gene>
    <name evidence="8" type="ORF">FDW42_06725</name>
    <name evidence="9" type="ORF">FVD16_00455</name>
</gene>
<keyword evidence="11" id="KW-1185">Reference proteome</keyword>
<dbReference type="PANTHER" id="PTHR47360">
    <property type="entry name" value="MUREIN DD-ENDOPEPTIDASE MEPS/MUREIN LD-CARBOXYPEPTIDASE"/>
    <property type="match status" value="1"/>
</dbReference>
<reference evidence="8 10" key="1">
    <citation type="submission" date="2019-05" db="EMBL/GenBank/DDBJ databases">
        <title>Draft genomes of eight strains of Campylobacter helveticus isolated from cats and a dog in New Zealand.</title>
        <authorList>
            <person name="Bojanic K."/>
            <person name="Midwinter A.C."/>
            <person name="Biggs P.J."/>
            <person name="Acke E."/>
            <person name="Cornelius A.J."/>
            <person name="Marshall J.C."/>
        </authorList>
    </citation>
    <scope>NUCLEOTIDE SEQUENCE [LARGE SCALE GENOMIC DNA]</scope>
    <source>
        <strain evidence="8 10">ACP123b</strain>
    </source>
</reference>
<dbReference type="AlphaFoldDB" id="A0AAX2UJQ9"/>
<dbReference type="GO" id="GO:0006508">
    <property type="term" value="P:proteolysis"/>
    <property type="evidence" value="ECO:0007669"/>
    <property type="project" value="UniProtKB-KW"/>
</dbReference>
<dbReference type="EMBL" id="VRMA01000002">
    <property type="protein sequence ID" value="TXK60889.1"/>
    <property type="molecule type" value="Genomic_DNA"/>
</dbReference>
<dbReference type="Pfam" id="PF08139">
    <property type="entry name" value="LPAM_1"/>
    <property type="match status" value="1"/>
</dbReference>
<dbReference type="KEGG" id="chv:CHELV3228_1275"/>
<proteinExistence type="inferred from homology"/>
<keyword evidence="6" id="KW-0788">Thiol protease</keyword>
<dbReference type="Proteomes" id="UP000306813">
    <property type="component" value="Unassembled WGS sequence"/>
</dbReference>
<dbReference type="InterPro" id="IPR012640">
    <property type="entry name" value="Membr_lipoprot_lipid_attach_CS"/>
</dbReference>
<evidence type="ECO:0000313" key="10">
    <source>
        <dbReference type="Proteomes" id="UP000306813"/>
    </source>
</evidence>
<accession>A0AAX2UJQ9</accession>
<evidence type="ECO:0000313" key="11">
    <source>
        <dbReference type="Proteomes" id="UP000321317"/>
    </source>
</evidence>
<organism evidence="8 10">
    <name type="scientific">Campylobacter helveticus</name>
    <dbReference type="NCBI Taxonomy" id="28898"/>
    <lineage>
        <taxon>Bacteria</taxon>
        <taxon>Pseudomonadati</taxon>
        <taxon>Campylobacterota</taxon>
        <taxon>Epsilonproteobacteria</taxon>
        <taxon>Campylobacterales</taxon>
        <taxon>Campylobacteraceae</taxon>
        <taxon>Campylobacter</taxon>
    </lineage>
</organism>
<keyword evidence="3" id="KW-0645">Protease</keyword>
<reference evidence="9 11" key="2">
    <citation type="submission" date="2019-08" db="EMBL/GenBank/DDBJ databases">
        <title>Rapid identification of Enteric Bacteria from Whole Genome Sequences (WGS) using Average Nucleotide Identity (ANI).</title>
        <authorList>
            <person name="Lane C."/>
        </authorList>
    </citation>
    <scope>NUCLEOTIDE SEQUENCE [LARGE SCALE GENOMIC DNA]</scope>
    <source>
        <strain evidence="9 11">D4984</strain>
    </source>
</reference>
<dbReference type="SUPFAM" id="SSF54001">
    <property type="entry name" value="Cysteine proteinases"/>
    <property type="match status" value="1"/>
</dbReference>
<dbReference type="RefSeq" id="WP_082200211.1">
    <property type="nucleotide sequence ID" value="NZ_CP020478.1"/>
</dbReference>
<dbReference type="PROSITE" id="PS51935">
    <property type="entry name" value="NLPC_P60"/>
    <property type="match status" value="1"/>
</dbReference>
<comment type="caution">
    <text evidence="8">The sequence shown here is derived from an EMBL/GenBank/DDBJ whole genome shotgun (WGS) entry which is preliminary data.</text>
</comment>
<keyword evidence="5" id="KW-0378">Hydrolase</keyword>
<dbReference type="Gene3D" id="3.90.1720.10">
    <property type="entry name" value="endopeptidase domain like (from Nostoc punctiforme)"/>
    <property type="match status" value="1"/>
</dbReference>
<dbReference type="PROSITE" id="PS51257">
    <property type="entry name" value="PROKAR_LIPOPROTEIN"/>
    <property type="match status" value="1"/>
</dbReference>
<comment type="similarity">
    <text evidence="1">Belongs to the peptidase C40 family.</text>
</comment>
<feature type="domain" description="NlpC/P60" evidence="7">
    <location>
        <begin position="34"/>
        <end position="156"/>
    </location>
</feature>
<dbReference type="GeneID" id="52037180"/>
<dbReference type="Pfam" id="PF00877">
    <property type="entry name" value="NLPC_P60"/>
    <property type="match status" value="1"/>
</dbReference>
<protein>
    <recommendedName>
        <fullName evidence="2">Type IV secretion system putative lipoprotein virB7</fullName>
    </recommendedName>
</protein>
<dbReference type="EMBL" id="VDBS01000051">
    <property type="protein sequence ID" value="TNB56697.1"/>
    <property type="molecule type" value="Genomic_DNA"/>
</dbReference>
<evidence type="ECO:0000256" key="1">
    <source>
        <dbReference type="ARBA" id="ARBA00007074"/>
    </source>
</evidence>
<dbReference type="GO" id="GO:0008234">
    <property type="term" value="F:cysteine-type peptidase activity"/>
    <property type="evidence" value="ECO:0007669"/>
    <property type="project" value="UniProtKB-KW"/>
</dbReference>
<dbReference type="PANTHER" id="PTHR47360:SF1">
    <property type="entry name" value="ENDOPEPTIDASE NLPC-RELATED"/>
    <property type="match status" value="1"/>
</dbReference>
<evidence type="ECO:0000256" key="6">
    <source>
        <dbReference type="ARBA" id="ARBA00022807"/>
    </source>
</evidence>
<evidence type="ECO:0000256" key="4">
    <source>
        <dbReference type="ARBA" id="ARBA00022729"/>
    </source>
</evidence>
<evidence type="ECO:0000313" key="8">
    <source>
        <dbReference type="EMBL" id="TNB56697.1"/>
    </source>
</evidence>
<keyword evidence="4" id="KW-0732">Signal</keyword>